<evidence type="ECO:0000313" key="2">
    <source>
        <dbReference type="EMBL" id="CAJ51096.1"/>
    </source>
</evidence>
<dbReference type="RefSeq" id="WP_011572910.1">
    <property type="nucleotide sequence ID" value="NC_008213.1"/>
</dbReference>
<dbReference type="KEGG" id="hwa:HQ_4006A"/>
<keyword evidence="1" id="KW-1133">Transmembrane helix</keyword>
<dbReference type="EMBL" id="AM180089">
    <property type="protein sequence ID" value="CAJ51096.1"/>
    <property type="molecule type" value="Genomic_DNA"/>
</dbReference>
<dbReference type="AlphaFoldDB" id="Q18DD6"/>
<gene>
    <name evidence="2" type="ordered locus">HQ_4006A</name>
</gene>
<accession>Q18DD6</accession>
<keyword evidence="3" id="KW-1185">Reference proteome</keyword>
<name>Q18DD6_HALWD</name>
<organism evidence="2 3">
    <name type="scientific">Haloquadratum walsbyi (strain DSM 16790 / HBSQ001)</name>
    <dbReference type="NCBI Taxonomy" id="362976"/>
    <lineage>
        <taxon>Archaea</taxon>
        <taxon>Methanobacteriati</taxon>
        <taxon>Methanobacteriota</taxon>
        <taxon>Stenosarchaea group</taxon>
        <taxon>Halobacteria</taxon>
        <taxon>Halobacteriales</taxon>
        <taxon>Haloferacaceae</taxon>
        <taxon>Haloquadratum</taxon>
    </lineage>
</organism>
<feature type="transmembrane region" description="Helical" evidence="1">
    <location>
        <begin position="54"/>
        <end position="77"/>
    </location>
</feature>
<geneLocation type="plasmid" evidence="2 3">
    <name>PL47</name>
</geneLocation>
<sequence>MSNQEDKNVIFETSPTLKPSVVLLVLVTLFTLVIIGGLLTFPIDVSGLYGENRILMNVTGILYTIVMIRIVIQIIILRRTKYIIRADSLERETDMILRYNSRKAPIDELRGFEYSQDSIQTLLGYGSIRLLTGGTNQSLGFLVFENLPNAGKARNHIEDLIQ</sequence>
<feature type="transmembrane region" description="Helical" evidence="1">
    <location>
        <begin position="21"/>
        <end position="42"/>
    </location>
</feature>
<keyword evidence="1" id="KW-0812">Transmembrane</keyword>
<keyword evidence="1" id="KW-0472">Membrane</keyword>
<proteinExistence type="predicted"/>
<evidence type="ECO:0000313" key="3">
    <source>
        <dbReference type="Proteomes" id="UP000001975"/>
    </source>
</evidence>
<evidence type="ECO:0008006" key="4">
    <source>
        <dbReference type="Google" id="ProtNLM"/>
    </source>
</evidence>
<reference evidence="2 3" key="1">
    <citation type="journal article" date="2006" name="BMC Genomics">
        <title>The genome of the square archaeon Haloquadratum walsbyi: life at the limits of water activity.</title>
        <authorList>
            <person name="Bolhuis H.H."/>
            <person name="Palm P.P."/>
            <person name="Wende A.W."/>
            <person name="Falb M.M."/>
            <person name="Rampp M.M."/>
            <person name="Rodriguez-Valera F.F."/>
            <person name="Pfeiffer F.F."/>
            <person name="Oesterhelt D.D."/>
        </authorList>
    </citation>
    <scope>NUCLEOTIDE SEQUENCE [LARGE SCALE GENOMIC DNA]</scope>
    <source>
        <strain evidence="3">DSM 16790 / HBSQ001</strain>
        <plasmid evidence="3">Plasmid PL47</plasmid>
    </source>
</reference>
<protein>
    <recommendedName>
        <fullName evidence="4">DUF304 domain protein</fullName>
    </recommendedName>
</protein>
<dbReference type="HOGENOM" id="CLU_1631623_0_0_2"/>
<keyword evidence="2" id="KW-0614">Plasmid</keyword>
<dbReference type="eggNOG" id="arCOG04619">
    <property type="taxonomic scope" value="Archaea"/>
</dbReference>
<dbReference type="Proteomes" id="UP000001975">
    <property type="component" value="Plasmid PL47"/>
</dbReference>
<evidence type="ECO:0000256" key="1">
    <source>
        <dbReference type="SAM" id="Phobius"/>
    </source>
</evidence>
<dbReference type="GeneID" id="43496777"/>